<dbReference type="EMBL" id="JAKKPZ010000344">
    <property type="protein sequence ID" value="KAI1696171.1"/>
    <property type="molecule type" value="Genomic_DNA"/>
</dbReference>
<evidence type="ECO:0000313" key="4">
    <source>
        <dbReference type="Proteomes" id="UP001201812"/>
    </source>
</evidence>
<name>A0AAD4MI66_9BILA</name>
<gene>
    <name evidence="3" type="ORF">DdX_19178</name>
</gene>
<feature type="domain" description="C2H2-type" evidence="2">
    <location>
        <begin position="127"/>
        <end position="157"/>
    </location>
</feature>
<dbReference type="InterPro" id="IPR013087">
    <property type="entry name" value="Znf_C2H2_type"/>
</dbReference>
<keyword evidence="1" id="KW-0479">Metal-binding</keyword>
<dbReference type="AlphaFoldDB" id="A0AAD4MI66"/>
<protein>
    <recommendedName>
        <fullName evidence="2">C2H2-type domain-containing protein</fullName>
    </recommendedName>
</protein>
<keyword evidence="4" id="KW-1185">Reference proteome</keyword>
<sequence length="255" mass="28370">MGNPAGDMDSGLSQQQSAINQSFFDTLFNPQQTQNVVYVSVSERINQSPFCEFGTHNLSNGSLRGICAPSLFRFVFRHFFNSDHPETSTGDINVQLLFDELVAYLPVKAHVQEPIQLTIELPSRAFYECRMNGCEICFYTQTHLWRHFQRSHSGSEQAKSGSTSPLSVNLAHTISQMAPFEAYAHPLSSGSSSGTSSTQTTQKPYAPQSFVLKTIHNKSSTGDINVQLLFDELVAYLPVKAHVQEPIQLTIELHP</sequence>
<comment type="caution">
    <text evidence="3">The sequence shown here is derived from an EMBL/GenBank/DDBJ whole genome shotgun (WGS) entry which is preliminary data.</text>
</comment>
<dbReference type="PROSITE" id="PS50157">
    <property type="entry name" value="ZINC_FINGER_C2H2_2"/>
    <property type="match status" value="1"/>
</dbReference>
<keyword evidence="1" id="KW-0862">Zinc</keyword>
<organism evidence="3 4">
    <name type="scientific">Ditylenchus destructor</name>
    <dbReference type="NCBI Taxonomy" id="166010"/>
    <lineage>
        <taxon>Eukaryota</taxon>
        <taxon>Metazoa</taxon>
        <taxon>Ecdysozoa</taxon>
        <taxon>Nematoda</taxon>
        <taxon>Chromadorea</taxon>
        <taxon>Rhabditida</taxon>
        <taxon>Tylenchina</taxon>
        <taxon>Tylenchomorpha</taxon>
        <taxon>Sphaerularioidea</taxon>
        <taxon>Anguinidae</taxon>
        <taxon>Anguininae</taxon>
        <taxon>Ditylenchus</taxon>
    </lineage>
</organism>
<evidence type="ECO:0000313" key="3">
    <source>
        <dbReference type="EMBL" id="KAI1696171.1"/>
    </source>
</evidence>
<reference evidence="3" key="1">
    <citation type="submission" date="2022-01" db="EMBL/GenBank/DDBJ databases">
        <title>Genome Sequence Resource for Two Populations of Ditylenchus destructor, the Migratory Endoparasitic Phytonematode.</title>
        <authorList>
            <person name="Zhang H."/>
            <person name="Lin R."/>
            <person name="Xie B."/>
        </authorList>
    </citation>
    <scope>NUCLEOTIDE SEQUENCE</scope>
    <source>
        <strain evidence="3">BazhouSP</strain>
    </source>
</reference>
<evidence type="ECO:0000259" key="2">
    <source>
        <dbReference type="PROSITE" id="PS50157"/>
    </source>
</evidence>
<dbReference type="PROSITE" id="PS00028">
    <property type="entry name" value="ZINC_FINGER_C2H2_1"/>
    <property type="match status" value="1"/>
</dbReference>
<dbReference type="Proteomes" id="UP001201812">
    <property type="component" value="Unassembled WGS sequence"/>
</dbReference>
<dbReference type="GO" id="GO:0008270">
    <property type="term" value="F:zinc ion binding"/>
    <property type="evidence" value="ECO:0007669"/>
    <property type="project" value="UniProtKB-KW"/>
</dbReference>
<evidence type="ECO:0000256" key="1">
    <source>
        <dbReference type="PROSITE-ProRule" id="PRU00042"/>
    </source>
</evidence>
<proteinExistence type="predicted"/>
<accession>A0AAD4MI66</accession>
<keyword evidence="1" id="KW-0863">Zinc-finger</keyword>